<evidence type="ECO:0000256" key="3">
    <source>
        <dbReference type="ARBA" id="ARBA00023125"/>
    </source>
</evidence>
<dbReference type="InterPro" id="IPR050950">
    <property type="entry name" value="HTH-type_LysR_regulators"/>
</dbReference>
<reference evidence="6 7" key="1">
    <citation type="submission" date="2017-06" db="EMBL/GenBank/DDBJ databases">
        <title>Herbaspirillum phytohormonus sp. nov., isolated from the root nodule of Robinia pseudoacacia in lead-zinc mine.</title>
        <authorList>
            <person name="Fan M."/>
            <person name="Lin Y."/>
        </authorList>
    </citation>
    <scope>NUCLEOTIDE SEQUENCE [LARGE SCALE GENOMIC DNA]</scope>
    <source>
        <strain evidence="6 7">HZ10</strain>
    </source>
</reference>
<dbReference type="PRINTS" id="PR00039">
    <property type="entry name" value="HTHLYSR"/>
</dbReference>
<name>A0A246WL86_9BURK</name>
<evidence type="ECO:0000313" key="7">
    <source>
        <dbReference type="Proteomes" id="UP000197596"/>
    </source>
</evidence>
<feature type="domain" description="HTH lysR-type" evidence="5">
    <location>
        <begin position="6"/>
        <end position="63"/>
    </location>
</feature>
<evidence type="ECO:0000313" key="6">
    <source>
        <dbReference type="EMBL" id="OWY27023.1"/>
    </source>
</evidence>
<dbReference type="GO" id="GO:0003677">
    <property type="term" value="F:DNA binding"/>
    <property type="evidence" value="ECO:0007669"/>
    <property type="project" value="UniProtKB-KW"/>
</dbReference>
<protein>
    <submittedName>
        <fullName evidence="6">LysR family transcriptional regulator</fullName>
    </submittedName>
</protein>
<evidence type="ECO:0000259" key="5">
    <source>
        <dbReference type="PROSITE" id="PS50931"/>
    </source>
</evidence>
<gene>
    <name evidence="6" type="ORF">CEJ42_20550</name>
</gene>
<dbReference type="Pfam" id="PF03466">
    <property type="entry name" value="LysR_substrate"/>
    <property type="match status" value="1"/>
</dbReference>
<dbReference type="EMBL" id="NJGU01000013">
    <property type="protein sequence ID" value="OWY27023.1"/>
    <property type="molecule type" value="Genomic_DNA"/>
</dbReference>
<dbReference type="SUPFAM" id="SSF46785">
    <property type="entry name" value="Winged helix' DNA-binding domain"/>
    <property type="match status" value="2"/>
</dbReference>
<dbReference type="AlphaFoldDB" id="A0A246WL86"/>
<dbReference type="Proteomes" id="UP000197596">
    <property type="component" value="Unassembled WGS sequence"/>
</dbReference>
<dbReference type="PANTHER" id="PTHR30419">
    <property type="entry name" value="HTH-TYPE TRANSCRIPTIONAL REGULATOR YBHD"/>
    <property type="match status" value="1"/>
</dbReference>
<dbReference type="Gene3D" id="1.10.10.10">
    <property type="entry name" value="Winged helix-like DNA-binding domain superfamily/Winged helix DNA-binding domain"/>
    <property type="match status" value="2"/>
</dbReference>
<dbReference type="GO" id="GO:0005829">
    <property type="term" value="C:cytosol"/>
    <property type="evidence" value="ECO:0007669"/>
    <property type="project" value="TreeGrafter"/>
</dbReference>
<proteinExistence type="inferred from homology"/>
<organism evidence="6 7">
    <name type="scientific">Herbaspirillum robiniae</name>
    <dbReference type="NCBI Taxonomy" id="2014887"/>
    <lineage>
        <taxon>Bacteria</taxon>
        <taxon>Pseudomonadati</taxon>
        <taxon>Pseudomonadota</taxon>
        <taxon>Betaproteobacteria</taxon>
        <taxon>Burkholderiales</taxon>
        <taxon>Oxalobacteraceae</taxon>
        <taxon>Herbaspirillum</taxon>
    </lineage>
</organism>
<dbReference type="PANTHER" id="PTHR30419:SF8">
    <property type="entry name" value="NITROGEN ASSIMILATION TRANSCRIPTIONAL ACTIVATOR-RELATED"/>
    <property type="match status" value="1"/>
</dbReference>
<dbReference type="InterPro" id="IPR036388">
    <property type="entry name" value="WH-like_DNA-bd_sf"/>
</dbReference>
<dbReference type="Gene3D" id="3.40.190.290">
    <property type="match status" value="1"/>
</dbReference>
<comment type="similarity">
    <text evidence="1">Belongs to the LysR transcriptional regulatory family.</text>
</comment>
<dbReference type="InterPro" id="IPR005119">
    <property type="entry name" value="LysR_subst-bd"/>
</dbReference>
<evidence type="ECO:0000256" key="4">
    <source>
        <dbReference type="ARBA" id="ARBA00023163"/>
    </source>
</evidence>
<evidence type="ECO:0000256" key="2">
    <source>
        <dbReference type="ARBA" id="ARBA00023015"/>
    </source>
</evidence>
<dbReference type="Pfam" id="PF00126">
    <property type="entry name" value="HTH_1"/>
    <property type="match status" value="2"/>
</dbReference>
<keyword evidence="3" id="KW-0238">DNA-binding</keyword>
<feature type="domain" description="HTH lysR-type" evidence="5">
    <location>
        <begin position="114"/>
        <end position="162"/>
    </location>
</feature>
<dbReference type="SUPFAM" id="SSF53850">
    <property type="entry name" value="Periplasmic binding protein-like II"/>
    <property type="match status" value="1"/>
</dbReference>
<dbReference type="InterPro" id="IPR000847">
    <property type="entry name" value="LysR_HTH_N"/>
</dbReference>
<dbReference type="GO" id="GO:0003700">
    <property type="term" value="F:DNA-binding transcription factor activity"/>
    <property type="evidence" value="ECO:0007669"/>
    <property type="project" value="InterPro"/>
</dbReference>
<accession>A0A246WL86</accession>
<sequence length="403" mass="44211">MSEENLRLRRLALFDAVCREGGISHAAEAVGLTQPAVSLAIKKLEEAFGAVLFERGYGGSDLTQEGMLLQRRVRRMLEQIESAVAELLAGGKSRAHDAASVCRHLTDAQVRCHIAIAQLGSAAEAARQLGISQPAVHRAARELEATVGATLYRRRVHSVSANPVGVEFARRLAIALNEISQAAMDLVAARGLASGQVSVGVLPLLPQRLLARTIGRLQEEYPNVAVTIREGAHARLLEDLRFGKLDIIVGALREPRLDGGVAETELFTDPYAVVVRRGHALAGRRKISRKDLTAYGWVVPQQDMPRRTVVELMLATLPTRPRVVVETSSLAMMMAMLEENDCISLLSRSHILYGNYRNDVVALDIVPPKAERTVGYTTRADWLATPVQQAFIEHLREQSRIDH</sequence>
<evidence type="ECO:0000256" key="1">
    <source>
        <dbReference type="ARBA" id="ARBA00009437"/>
    </source>
</evidence>
<dbReference type="InterPro" id="IPR036390">
    <property type="entry name" value="WH_DNA-bd_sf"/>
</dbReference>
<keyword evidence="2" id="KW-0805">Transcription regulation</keyword>
<dbReference type="RefSeq" id="WP_088752362.1">
    <property type="nucleotide sequence ID" value="NZ_NJGU01000013.1"/>
</dbReference>
<dbReference type="PROSITE" id="PS50931">
    <property type="entry name" value="HTH_LYSR"/>
    <property type="match status" value="2"/>
</dbReference>
<comment type="caution">
    <text evidence="6">The sequence shown here is derived from an EMBL/GenBank/DDBJ whole genome shotgun (WGS) entry which is preliminary data.</text>
</comment>
<keyword evidence="4" id="KW-0804">Transcription</keyword>